<dbReference type="InterPro" id="IPR004960">
    <property type="entry name" value="LipA_acyltrans"/>
</dbReference>
<keyword evidence="3" id="KW-0997">Cell inner membrane</keyword>
<dbReference type="AlphaFoldDB" id="A0A4Q7RRC3"/>
<dbReference type="EMBL" id="SGXM01000006">
    <property type="protein sequence ID" value="RZT35497.1"/>
    <property type="molecule type" value="Genomic_DNA"/>
</dbReference>
<dbReference type="NCBIfam" id="NF006487">
    <property type="entry name" value="PRK08905.1"/>
    <property type="match status" value="1"/>
</dbReference>
<keyword evidence="4 7" id="KW-0808">Transferase</keyword>
<evidence type="ECO:0000256" key="2">
    <source>
        <dbReference type="ARBA" id="ARBA00022475"/>
    </source>
</evidence>
<comment type="subcellular location">
    <subcellularLocation>
        <location evidence="1">Cell inner membrane</location>
    </subcellularLocation>
</comment>
<accession>A0A4Q7RRC3</accession>
<comment type="caution">
    <text evidence="7">The sequence shown here is derived from an EMBL/GenBank/DDBJ whole genome shotgun (WGS) entry which is preliminary data.</text>
</comment>
<dbReference type="Pfam" id="PF03279">
    <property type="entry name" value="Lip_A_acyltrans"/>
    <property type="match status" value="1"/>
</dbReference>
<organism evidence="7 8">
    <name type="scientific">Cupriavidus agavae</name>
    <dbReference type="NCBI Taxonomy" id="1001822"/>
    <lineage>
        <taxon>Bacteria</taxon>
        <taxon>Pseudomonadati</taxon>
        <taxon>Pseudomonadota</taxon>
        <taxon>Betaproteobacteria</taxon>
        <taxon>Burkholderiales</taxon>
        <taxon>Burkholderiaceae</taxon>
        <taxon>Cupriavidus</taxon>
    </lineage>
</organism>
<dbReference type="OrthoDB" id="8524027at2"/>
<evidence type="ECO:0000256" key="1">
    <source>
        <dbReference type="ARBA" id="ARBA00004533"/>
    </source>
</evidence>
<dbReference type="PANTHER" id="PTHR30606:SF10">
    <property type="entry name" value="PHOSPHATIDYLINOSITOL MANNOSIDE ACYLTRANSFERASE"/>
    <property type="match status" value="1"/>
</dbReference>
<evidence type="ECO:0000313" key="7">
    <source>
        <dbReference type="EMBL" id="RZT35497.1"/>
    </source>
</evidence>
<dbReference type="PANTHER" id="PTHR30606">
    <property type="entry name" value="LIPID A BIOSYNTHESIS LAUROYL ACYLTRANSFERASE"/>
    <property type="match status" value="1"/>
</dbReference>
<keyword evidence="6" id="KW-0012">Acyltransferase</keyword>
<dbReference type="GO" id="GO:0005886">
    <property type="term" value="C:plasma membrane"/>
    <property type="evidence" value="ECO:0007669"/>
    <property type="project" value="UniProtKB-SubCell"/>
</dbReference>
<sequence length="324" mass="36113">MPRNNLFQRDTLSERPAAVEPLRYIRKSHPVSALILESQTRSHWLPTLCRGLAMLPLPVLHAIGRALGRLIYVLPGRYRQRLQENAAQAGYPGASFARRSAAEAGAMILETCRIWFRNDDSIAQVICDDWDVIDTARAEGKGILFLTPHLGSFEITARYVARRMPLTVMFRTPSKEYLRALMDSARSTSDLTAVPASSQGVRAFMRTLREGGAVGLLPDQAPSLGEGVWVPFFGRQALTMTLPGKLAAQFKVAVILASGERLPRGRGWRLHLMRLPAEMPDNPAAQAALLNDAMETLIRRFPEQYLWSYNRYKTPPGAPPRPAE</sequence>
<dbReference type="GO" id="GO:0009247">
    <property type="term" value="P:glycolipid biosynthetic process"/>
    <property type="evidence" value="ECO:0007669"/>
    <property type="project" value="UniProtKB-ARBA"/>
</dbReference>
<evidence type="ECO:0000256" key="4">
    <source>
        <dbReference type="ARBA" id="ARBA00022679"/>
    </source>
</evidence>
<name>A0A4Q7RRC3_9BURK</name>
<dbReference type="Proteomes" id="UP000291078">
    <property type="component" value="Unassembled WGS sequence"/>
</dbReference>
<keyword evidence="8" id="KW-1185">Reference proteome</keyword>
<evidence type="ECO:0000256" key="6">
    <source>
        <dbReference type="ARBA" id="ARBA00023315"/>
    </source>
</evidence>
<evidence type="ECO:0000256" key="5">
    <source>
        <dbReference type="ARBA" id="ARBA00023136"/>
    </source>
</evidence>
<dbReference type="GO" id="GO:0016746">
    <property type="term" value="F:acyltransferase activity"/>
    <property type="evidence" value="ECO:0007669"/>
    <property type="project" value="UniProtKB-KW"/>
</dbReference>
<protein>
    <submittedName>
        <fullName evidence="7">KDO2-lipid IV(A) lauroyltransferase</fullName>
    </submittedName>
</protein>
<dbReference type="PIRSF" id="PIRSF026649">
    <property type="entry name" value="MsbB"/>
    <property type="match status" value="1"/>
</dbReference>
<keyword evidence="5" id="KW-0472">Membrane</keyword>
<keyword evidence="2" id="KW-1003">Cell membrane</keyword>
<evidence type="ECO:0000256" key="3">
    <source>
        <dbReference type="ARBA" id="ARBA00022519"/>
    </source>
</evidence>
<proteinExistence type="predicted"/>
<gene>
    <name evidence="7" type="ORF">EV147_3947</name>
</gene>
<evidence type="ECO:0000313" key="8">
    <source>
        <dbReference type="Proteomes" id="UP000291078"/>
    </source>
</evidence>
<dbReference type="CDD" id="cd07984">
    <property type="entry name" value="LPLAT_LABLAT-like"/>
    <property type="match status" value="1"/>
</dbReference>
<reference evidence="7 8" key="1">
    <citation type="journal article" date="2015" name="Stand. Genomic Sci.">
        <title>Genomic Encyclopedia of Bacterial and Archaeal Type Strains, Phase III: the genomes of soil and plant-associated and newly described type strains.</title>
        <authorList>
            <person name="Whitman W.B."/>
            <person name="Woyke T."/>
            <person name="Klenk H.P."/>
            <person name="Zhou Y."/>
            <person name="Lilburn T.G."/>
            <person name="Beck B.J."/>
            <person name="De Vos P."/>
            <person name="Vandamme P."/>
            <person name="Eisen J.A."/>
            <person name="Garrity G."/>
            <person name="Hugenholtz P."/>
            <person name="Kyrpides N.C."/>
        </authorList>
    </citation>
    <scope>NUCLEOTIDE SEQUENCE [LARGE SCALE GENOMIC DNA]</scope>
    <source>
        <strain evidence="7 8">ASC-9842</strain>
    </source>
</reference>